<dbReference type="GO" id="GO:0016747">
    <property type="term" value="F:acyltransferase activity, transferring groups other than amino-acyl groups"/>
    <property type="evidence" value="ECO:0007669"/>
    <property type="project" value="InterPro"/>
</dbReference>
<gene>
    <name evidence="4" type="ORF">HYDPIDRAFT_111973</name>
</gene>
<accession>A0A0C9W180</accession>
<name>A0A0C9W180_9AGAM</name>
<evidence type="ECO:0000256" key="2">
    <source>
        <dbReference type="ARBA" id="ARBA00023315"/>
    </source>
</evidence>
<dbReference type="Proteomes" id="UP000053820">
    <property type="component" value="Unassembled WGS sequence"/>
</dbReference>
<dbReference type="PROSITE" id="PS51186">
    <property type="entry name" value="GNAT"/>
    <property type="match status" value="1"/>
</dbReference>
<keyword evidence="2" id="KW-0012">Acyltransferase</keyword>
<dbReference type="CDD" id="cd04301">
    <property type="entry name" value="NAT_SF"/>
    <property type="match status" value="1"/>
</dbReference>
<feature type="domain" description="N-acetyltransferase" evidence="3">
    <location>
        <begin position="113"/>
        <end position="208"/>
    </location>
</feature>
<evidence type="ECO:0000313" key="4">
    <source>
        <dbReference type="EMBL" id="KIJ64600.1"/>
    </source>
</evidence>
<dbReference type="Pfam" id="PF13508">
    <property type="entry name" value="Acetyltransf_7"/>
    <property type="match status" value="1"/>
</dbReference>
<keyword evidence="1" id="KW-0808">Transferase</keyword>
<dbReference type="InterPro" id="IPR016181">
    <property type="entry name" value="Acyl_CoA_acyltransferase"/>
</dbReference>
<dbReference type="Gene3D" id="3.40.630.30">
    <property type="match status" value="1"/>
</dbReference>
<dbReference type="SUPFAM" id="SSF55729">
    <property type="entry name" value="Acyl-CoA N-acyltransferases (Nat)"/>
    <property type="match status" value="1"/>
</dbReference>
<evidence type="ECO:0000259" key="3">
    <source>
        <dbReference type="PROSITE" id="PS51186"/>
    </source>
</evidence>
<evidence type="ECO:0000313" key="5">
    <source>
        <dbReference type="Proteomes" id="UP000053820"/>
    </source>
</evidence>
<reference evidence="4 5" key="1">
    <citation type="submission" date="2014-04" db="EMBL/GenBank/DDBJ databases">
        <title>Evolutionary Origins and Diversification of the Mycorrhizal Mutualists.</title>
        <authorList>
            <consortium name="DOE Joint Genome Institute"/>
            <consortium name="Mycorrhizal Genomics Consortium"/>
            <person name="Kohler A."/>
            <person name="Kuo A."/>
            <person name="Nagy L.G."/>
            <person name="Floudas D."/>
            <person name="Copeland A."/>
            <person name="Barry K.W."/>
            <person name="Cichocki N."/>
            <person name="Veneault-Fourrey C."/>
            <person name="LaButti K."/>
            <person name="Lindquist E.A."/>
            <person name="Lipzen A."/>
            <person name="Lundell T."/>
            <person name="Morin E."/>
            <person name="Murat C."/>
            <person name="Riley R."/>
            <person name="Ohm R."/>
            <person name="Sun H."/>
            <person name="Tunlid A."/>
            <person name="Henrissat B."/>
            <person name="Grigoriev I.V."/>
            <person name="Hibbett D.S."/>
            <person name="Martin F."/>
        </authorList>
    </citation>
    <scope>NUCLEOTIDE SEQUENCE [LARGE SCALE GENOMIC DNA]</scope>
    <source>
        <strain evidence="4 5">MD-312</strain>
    </source>
</reference>
<evidence type="ECO:0000256" key="1">
    <source>
        <dbReference type="ARBA" id="ARBA00022679"/>
    </source>
</evidence>
<keyword evidence="5" id="KW-1185">Reference proteome</keyword>
<protein>
    <recommendedName>
        <fullName evidence="3">N-acetyltransferase domain-containing protein</fullName>
    </recommendedName>
</protein>
<organism evidence="4 5">
    <name type="scientific">Hydnomerulius pinastri MD-312</name>
    <dbReference type="NCBI Taxonomy" id="994086"/>
    <lineage>
        <taxon>Eukaryota</taxon>
        <taxon>Fungi</taxon>
        <taxon>Dikarya</taxon>
        <taxon>Basidiomycota</taxon>
        <taxon>Agaricomycotina</taxon>
        <taxon>Agaricomycetes</taxon>
        <taxon>Agaricomycetidae</taxon>
        <taxon>Boletales</taxon>
        <taxon>Boletales incertae sedis</taxon>
        <taxon>Leucogyrophana</taxon>
    </lineage>
</organism>
<dbReference type="AlphaFoldDB" id="A0A0C9W180"/>
<proteinExistence type="predicted"/>
<dbReference type="OrthoDB" id="41532at2759"/>
<sequence>MYKIFPIPVPAPASAITAYKSLRLTSLQLDPASFGSNYAREVAFTDDVWHKRLNSPFKRTFVASIASASSPDGTSASGAGGPDTDGHEKWIGTVTILGPSELLPSTLAPFDEARVGANWAMYFLAAMWVHHDHRGKGVGYRLVKEGMEWARKNVDPKFANDEVEKEKVVLLLVGDHNSGGRALYSRAGFRDLVEMPAQEGERWMVVKV</sequence>
<dbReference type="EMBL" id="KN839846">
    <property type="protein sequence ID" value="KIJ64600.1"/>
    <property type="molecule type" value="Genomic_DNA"/>
</dbReference>
<dbReference type="PANTHER" id="PTHR43072">
    <property type="entry name" value="N-ACETYLTRANSFERASE"/>
    <property type="match status" value="1"/>
</dbReference>
<dbReference type="PANTHER" id="PTHR43072:SF23">
    <property type="entry name" value="UPF0039 PROTEIN C11D3.02C"/>
    <property type="match status" value="1"/>
</dbReference>
<dbReference type="HOGENOM" id="CLU_013985_6_2_1"/>
<dbReference type="InterPro" id="IPR000182">
    <property type="entry name" value="GNAT_dom"/>
</dbReference>